<protein>
    <submittedName>
        <fullName evidence="2">Uncharacterized protein</fullName>
    </submittedName>
</protein>
<dbReference type="Proteomes" id="UP000198928">
    <property type="component" value="Unassembled WGS sequence"/>
</dbReference>
<keyword evidence="1" id="KW-0812">Transmembrane</keyword>
<sequence>MPGRGRMRGPLFDSGVRRTIAALAVAALVLVTAGFVLEMVWLFGIGAWFLITAGLLEMIYRP</sequence>
<dbReference type="AlphaFoldDB" id="A0A1I3V8N9"/>
<keyword evidence="1" id="KW-1133">Transmembrane helix</keyword>
<accession>A0A1I3V8N9</accession>
<keyword evidence="1" id="KW-0472">Membrane</keyword>
<dbReference type="EMBL" id="FOSG01000002">
    <property type="protein sequence ID" value="SFJ91655.1"/>
    <property type="molecule type" value="Genomic_DNA"/>
</dbReference>
<feature type="transmembrane region" description="Helical" evidence="1">
    <location>
        <begin position="20"/>
        <end position="37"/>
    </location>
</feature>
<keyword evidence="3" id="KW-1185">Reference proteome</keyword>
<evidence type="ECO:0000313" key="3">
    <source>
        <dbReference type="Proteomes" id="UP000198928"/>
    </source>
</evidence>
<feature type="transmembrane region" description="Helical" evidence="1">
    <location>
        <begin position="43"/>
        <end position="60"/>
    </location>
</feature>
<evidence type="ECO:0000256" key="1">
    <source>
        <dbReference type="SAM" id="Phobius"/>
    </source>
</evidence>
<name>A0A1I3V8N9_9ACTN</name>
<evidence type="ECO:0000313" key="2">
    <source>
        <dbReference type="EMBL" id="SFJ91655.1"/>
    </source>
</evidence>
<reference evidence="3" key="1">
    <citation type="submission" date="2016-10" db="EMBL/GenBank/DDBJ databases">
        <authorList>
            <person name="Varghese N."/>
            <person name="Submissions S."/>
        </authorList>
    </citation>
    <scope>NUCLEOTIDE SEQUENCE [LARGE SCALE GENOMIC DNA]</scope>
    <source>
        <strain evidence="3">PL19</strain>
    </source>
</reference>
<organism evidence="2 3">
    <name type="scientific">Streptomyces pini</name>
    <dbReference type="NCBI Taxonomy" id="1520580"/>
    <lineage>
        <taxon>Bacteria</taxon>
        <taxon>Bacillati</taxon>
        <taxon>Actinomycetota</taxon>
        <taxon>Actinomycetes</taxon>
        <taxon>Kitasatosporales</taxon>
        <taxon>Streptomycetaceae</taxon>
        <taxon>Streptomyces</taxon>
    </lineage>
</organism>
<proteinExistence type="predicted"/>
<gene>
    <name evidence="2" type="ORF">SAMN05192584_102198</name>
</gene>